<gene>
    <name evidence="5" type="ORF">UV06_C0007G0012</name>
</gene>
<dbReference type="InterPro" id="IPR011856">
    <property type="entry name" value="tRNA_endonuc-like_dom_sf"/>
</dbReference>
<dbReference type="SUPFAM" id="SSF52980">
    <property type="entry name" value="Restriction endonuclease-like"/>
    <property type="match status" value="1"/>
</dbReference>
<name>A0A0G0Z1M5_9BACT</name>
<dbReference type="GO" id="GO:0005524">
    <property type="term" value="F:ATP binding"/>
    <property type="evidence" value="ECO:0007669"/>
    <property type="project" value="UniProtKB-UniRule"/>
</dbReference>
<keyword evidence="2 3" id="KW-0067">ATP-binding</keyword>
<accession>A0A0G0Z1M5</accession>
<keyword evidence="1 3" id="KW-0547">Nucleotide-binding</keyword>
<dbReference type="EMBL" id="LCDA01000007">
    <property type="protein sequence ID" value="KKS42682.1"/>
    <property type="molecule type" value="Genomic_DNA"/>
</dbReference>
<evidence type="ECO:0000259" key="4">
    <source>
        <dbReference type="PROSITE" id="PS51161"/>
    </source>
</evidence>
<evidence type="ECO:0000313" key="6">
    <source>
        <dbReference type="Proteomes" id="UP000033854"/>
    </source>
</evidence>
<protein>
    <submittedName>
        <fullName evidence="5">ATP-cone domain protein</fullName>
    </submittedName>
</protein>
<dbReference type="PROSITE" id="PS51161">
    <property type="entry name" value="ATP_CONE"/>
    <property type="match status" value="1"/>
</dbReference>
<dbReference type="GO" id="GO:0003676">
    <property type="term" value="F:nucleic acid binding"/>
    <property type="evidence" value="ECO:0007669"/>
    <property type="project" value="InterPro"/>
</dbReference>
<dbReference type="AlphaFoldDB" id="A0A0G0Z1M5"/>
<dbReference type="PATRIC" id="fig|1618378.3.peg.686"/>
<organism evidence="5 6">
    <name type="scientific">Candidatus Collierbacteria bacterium GW2011_GWA2_42_17</name>
    <dbReference type="NCBI Taxonomy" id="1618378"/>
    <lineage>
        <taxon>Bacteria</taxon>
        <taxon>Candidatus Collieribacteriota</taxon>
    </lineage>
</organism>
<reference evidence="5 6" key="1">
    <citation type="journal article" date="2015" name="Nature">
        <title>rRNA introns, odd ribosomes, and small enigmatic genomes across a large radiation of phyla.</title>
        <authorList>
            <person name="Brown C.T."/>
            <person name="Hug L.A."/>
            <person name="Thomas B.C."/>
            <person name="Sharon I."/>
            <person name="Castelle C.J."/>
            <person name="Singh A."/>
            <person name="Wilkins M.J."/>
            <person name="Williams K.H."/>
            <person name="Banfield J.F."/>
        </authorList>
    </citation>
    <scope>NUCLEOTIDE SEQUENCE [LARGE SCALE GENOMIC DNA]</scope>
</reference>
<dbReference type="Gene3D" id="3.40.1350.10">
    <property type="match status" value="1"/>
</dbReference>
<proteinExistence type="predicted"/>
<evidence type="ECO:0000256" key="3">
    <source>
        <dbReference type="PROSITE-ProRule" id="PRU00492"/>
    </source>
</evidence>
<evidence type="ECO:0000313" key="5">
    <source>
        <dbReference type="EMBL" id="KKS42682.1"/>
    </source>
</evidence>
<evidence type="ECO:0000256" key="1">
    <source>
        <dbReference type="ARBA" id="ARBA00022741"/>
    </source>
</evidence>
<evidence type="ECO:0000256" key="2">
    <source>
        <dbReference type="ARBA" id="ARBA00022840"/>
    </source>
</evidence>
<sequence>MQSLSPITIIKASGTKEPFSEEKVVKSLATSGLSLDTASQTVDYLKRHLKPEITTGAIYGHVSSYLKENAPIENYFNYGLKRAVMEMGPSGYPFEILVSEILKTENYKTEVGVITQGKCVTHEIDVIAQKEANKYFVECKYHNTPGYKTDIQVALYTYARFLDVSNLQKQSNPNQNNFSWLITNTKVTSEVVDYCKCVGLLVTTWTRPEGQGLQDRIVASGLHPITLLYDIPRIDIKTLLDRGIVTCVRLKTAILNNEVNDILDQNEKKLILKNIENICKNNE</sequence>
<dbReference type="InterPro" id="IPR005144">
    <property type="entry name" value="ATP-cone_dom"/>
</dbReference>
<feature type="domain" description="ATP-cone" evidence="4">
    <location>
        <begin position="7"/>
        <end position="86"/>
    </location>
</feature>
<dbReference type="Proteomes" id="UP000033854">
    <property type="component" value="Unassembled WGS sequence"/>
</dbReference>
<comment type="caution">
    <text evidence="5">The sequence shown here is derived from an EMBL/GenBank/DDBJ whole genome shotgun (WGS) entry which is preliminary data.</text>
</comment>
<dbReference type="InterPro" id="IPR011335">
    <property type="entry name" value="Restrct_endonuc-II-like"/>
</dbReference>